<dbReference type="STRING" id="1754190.A0A1Y1ZNQ6"/>
<evidence type="ECO:0000259" key="4">
    <source>
        <dbReference type="PROSITE" id="PS50181"/>
    </source>
</evidence>
<feature type="compositionally biased region" description="Acidic residues" evidence="3">
    <location>
        <begin position="300"/>
        <end position="310"/>
    </location>
</feature>
<dbReference type="SUPFAM" id="SSF81383">
    <property type="entry name" value="F-box domain"/>
    <property type="match status" value="1"/>
</dbReference>
<sequence length="797" mass="93097">MHGNMKTNKDMNKNESENSKKKQNFLMKGINNCFFNKKKIISKAKDKGKIIPNSNTHRKKNVLIKEVILKCLQNLDLESLGRAKQTCKEWKSLIENNEQLIWRHLCKNYWGLDHKIYTNNKSYHIYDVQWKEIFLLNFNMQHEKYYFTSHHQPFQLGQAQKQSRFNQTYLNINPYAFKSSSYSPSTTFSSYYPFPYPNPKNMKEHINKKRKSSQSKNGLVTPLTSSVSSSYSSSSESSSSKPQKYIENNNYYDSIPSSSNSIKENENENDSSESIFSMVESPSSSSSSSDSVIMLPESLDKDDEDDDYEFDNTSSSSSCNEHSSFSSYLSKIPFINKFSGKNSTPKTKKKYLMVWPYGRSEPYTVSICGHYLFWIYNFREIQVYDIETKRYIRRLKGHDEEIGLVLSNHQHYIVSFDLNSEIIVWDIRDFSIKRRFNVRSSLGLIISMSVHKDRMVATNNKGLIMVWNINTGELITTYKIPKEFINPNEEENYTNVALWNDYIAFALQSSIYFIYDISKNKCINIMYHPQNQKAQELFHLIRLKINGTLNRNNDSSDDADNDASDINQILAMINHRQSYSDSINDYTSINHHRPRQPHPILEEETQEMMMPNPNNSSDAYMEEEDQQQEDQPESEGNIVNHLNQLLAENEVADDEVIGNEFMPPQMQYPFTLAVNSHILLTNGPERNMLSIWSLKSGELLYNLSESRALEKLDLDLPALRMVDLSSEISFAEFSTDYSFIYTTIQYEEESSLAVWDFRSDQYPQKSRYFDVIDLDIEDHHRQFWIGYEKEDEDESKN</sequence>
<name>A0A1Y1ZNQ6_9FUNG</name>
<dbReference type="InterPro" id="IPR015943">
    <property type="entry name" value="WD40/YVTN_repeat-like_dom_sf"/>
</dbReference>
<evidence type="ECO:0000313" key="5">
    <source>
        <dbReference type="EMBL" id="ORY11858.1"/>
    </source>
</evidence>
<dbReference type="InterPro" id="IPR001810">
    <property type="entry name" value="F-box_dom"/>
</dbReference>
<dbReference type="PANTHER" id="PTHR22847">
    <property type="entry name" value="WD40 REPEAT PROTEIN"/>
    <property type="match status" value="1"/>
</dbReference>
<dbReference type="EMBL" id="MCOG01000377">
    <property type="protein sequence ID" value="ORY11858.1"/>
    <property type="molecule type" value="Genomic_DNA"/>
</dbReference>
<feature type="compositionally biased region" description="Basic and acidic residues" evidence="3">
    <location>
        <begin position="7"/>
        <end position="20"/>
    </location>
</feature>
<evidence type="ECO:0000256" key="2">
    <source>
        <dbReference type="ARBA" id="ARBA00022737"/>
    </source>
</evidence>
<reference evidence="5 6" key="1">
    <citation type="submission" date="2016-08" db="EMBL/GenBank/DDBJ databases">
        <title>A Parts List for Fungal Cellulosomes Revealed by Comparative Genomics.</title>
        <authorList>
            <consortium name="DOE Joint Genome Institute"/>
            <person name="Haitjema C.H."/>
            <person name="Gilmore S.P."/>
            <person name="Henske J.K."/>
            <person name="Solomon K.V."/>
            <person name="De Groot R."/>
            <person name="Kuo A."/>
            <person name="Mondo S.J."/>
            <person name="Salamov A.A."/>
            <person name="Labutti K."/>
            <person name="Zhao Z."/>
            <person name="Chiniquy J."/>
            <person name="Barry K."/>
            <person name="Brewer H.M."/>
            <person name="Purvine S.O."/>
            <person name="Wright A.T."/>
            <person name="Boxma B."/>
            <person name="Van Alen T."/>
            <person name="Hackstein J.H."/>
            <person name="Baker S.E."/>
            <person name="Grigoriev I.V."/>
            <person name="O'Malley M.A."/>
        </authorList>
    </citation>
    <scope>NUCLEOTIDE SEQUENCE [LARGE SCALE GENOMIC DNA]</scope>
    <source>
        <strain evidence="5 6">G1</strain>
    </source>
</reference>
<dbReference type="Gene3D" id="2.130.10.10">
    <property type="entry name" value="YVTN repeat-like/Quinoprotein amine dehydrogenase"/>
    <property type="match status" value="1"/>
</dbReference>
<dbReference type="AlphaFoldDB" id="A0A1Y1ZNQ6"/>
<dbReference type="Pfam" id="PF12937">
    <property type="entry name" value="F-box-like"/>
    <property type="match status" value="1"/>
</dbReference>
<dbReference type="Gene3D" id="1.20.1280.50">
    <property type="match status" value="1"/>
</dbReference>
<evidence type="ECO:0000313" key="6">
    <source>
        <dbReference type="Proteomes" id="UP000193920"/>
    </source>
</evidence>
<feature type="region of interest" description="Disordered" evidence="3">
    <location>
        <begin position="1"/>
        <end position="20"/>
    </location>
</feature>
<feature type="region of interest" description="Disordered" evidence="3">
    <location>
        <begin position="202"/>
        <end position="323"/>
    </location>
</feature>
<feature type="compositionally biased region" description="Polar residues" evidence="3">
    <location>
        <begin position="214"/>
        <end position="224"/>
    </location>
</feature>
<organism evidence="5 6">
    <name type="scientific">Neocallimastix californiae</name>
    <dbReference type="NCBI Taxonomy" id="1754190"/>
    <lineage>
        <taxon>Eukaryota</taxon>
        <taxon>Fungi</taxon>
        <taxon>Fungi incertae sedis</taxon>
        <taxon>Chytridiomycota</taxon>
        <taxon>Chytridiomycota incertae sedis</taxon>
        <taxon>Neocallimastigomycetes</taxon>
        <taxon>Neocallimastigales</taxon>
        <taxon>Neocallimastigaceae</taxon>
        <taxon>Neocallimastix</taxon>
    </lineage>
</organism>
<feature type="compositionally biased region" description="Low complexity" evidence="3">
    <location>
        <begin position="272"/>
        <end position="294"/>
    </location>
</feature>
<feature type="compositionally biased region" description="Low complexity" evidence="3">
    <location>
        <begin position="248"/>
        <end position="262"/>
    </location>
</feature>
<keyword evidence="1" id="KW-0853">WD repeat</keyword>
<dbReference type="Proteomes" id="UP000193920">
    <property type="component" value="Unassembled WGS sequence"/>
</dbReference>
<dbReference type="SMART" id="SM00256">
    <property type="entry name" value="FBOX"/>
    <property type="match status" value="1"/>
</dbReference>
<feature type="region of interest" description="Disordered" evidence="3">
    <location>
        <begin position="603"/>
        <end position="634"/>
    </location>
</feature>
<accession>A0A1Y1ZNQ6</accession>
<feature type="compositionally biased region" description="Low complexity" evidence="3">
    <location>
        <begin position="225"/>
        <end position="240"/>
    </location>
</feature>
<proteinExistence type="predicted"/>
<feature type="compositionally biased region" description="Low complexity" evidence="3">
    <location>
        <begin position="314"/>
        <end position="323"/>
    </location>
</feature>
<evidence type="ECO:0000256" key="1">
    <source>
        <dbReference type="ARBA" id="ARBA00022574"/>
    </source>
</evidence>
<dbReference type="SUPFAM" id="SSF50998">
    <property type="entry name" value="Quinoprotein alcohol dehydrogenase-like"/>
    <property type="match status" value="1"/>
</dbReference>
<comment type="caution">
    <text evidence="5">The sequence shown here is derived from an EMBL/GenBank/DDBJ whole genome shotgun (WGS) entry which is preliminary data.</text>
</comment>
<keyword evidence="6" id="KW-1185">Reference proteome</keyword>
<feature type="compositionally biased region" description="Acidic residues" evidence="3">
    <location>
        <begin position="620"/>
        <end position="633"/>
    </location>
</feature>
<dbReference type="OrthoDB" id="10257471at2759"/>
<evidence type="ECO:0000256" key="3">
    <source>
        <dbReference type="SAM" id="MobiDB-lite"/>
    </source>
</evidence>
<dbReference type="PROSITE" id="PS50181">
    <property type="entry name" value="FBOX"/>
    <property type="match status" value="1"/>
</dbReference>
<dbReference type="InterPro" id="IPR036047">
    <property type="entry name" value="F-box-like_dom_sf"/>
</dbReference>
<feature type="domain" description="F-box" evidence="4">
    <location>
        <begin position="57"/>
        <end position="105"/>
    </location>
</feature>
<gene>
    <name evidence="5" type="ORF">LY90DRAFT_677815</name>
</gene>
<protein>
    <submittedName>
        <fullName evidence="5">WD40 repeat-like protein</fullName>
    </submittedName>
</protein>
<keyword evidence="2" id="KW-0677">Repeat</keyword>
<dbReference type="InterPro" id="IPR011047">
    <property type="entry name" value="Quinoprotein_ADH-like_sf"/>
</dbReference>
<dbReference type="PANTHER" id="PTHR22847:SF637">
    <property type="entry name" value="WD REPEAT DOMAIN 5B"/>
    <property type="match status" value="1"/>
</dbReference>